<keyword evidence="2" id="KW-0238">DNA-binding</keyword>
<dbReference type="Gene3D" id="1.10.10.60">
    <property type="entry name" value="Homeodomain-like"/>
    <property type="match status" value="1"/>
</dbReference>
<evidence type="ECO:0000259" key="4">
    <source>
        <dbReference type="PROSITE" id="PS01124"/>
    </source>
</evidence>
<accession>A0ABP8GUQ9</accession>
<evidence type="ECO:0000256" key="3">
    <source>
        <dbReference type="ARBA" id="ARBA00023163"/>
    </source>
</evidence>
<dbReference type="EMBL" id="BAABFT010000010">
    <property type="protein sequence ID" value="GAA4330180.1"/>
    <property type="molecule type" value="Genomic_DNA"/>
</dbReference>
<dbReference type="SUPFAM" id="SSF46689">
    <property type="entry name" value="Homeodomain-like"/>
    <property type="match status" value="1"/>
</dbReference>
<evidence type="ECO:0000256" key="1">
    <source>
        <dbReference type="ARBA" id="ARBA00023015"/>
    </source>
</evidence>
<dbReference type="RefSeq" id="WP_345212462.1">
    <property type="nucleotide sequence ID" value="NZ_BAABFT010000010.1"/>
</dbReference>
<evidence type="ECO:0000256" key="2">
    <source>
        <dbReference type="ARBA" id="ARBA00023125"/>
    </source>
</evidence>
<keyword evidence="6" id="KW-1185">Reference proteome</keyword>
<dbReference type="Proteomes" id="UP001500582">
    <property type="component" value="Unassembled WGS sequence"/>
</dbReference>
<reference evidence="6" key="1">
    <citation type="journal article" date="2019" name="Int. J. Syst. Evol. Microbiol.">
        <title>The Global Catalogue of Microorganisms (GCM) 10K type strain sequencing project: providing services to taxonomists for standard genome sequencing and annotation.</title>
        <authorList>
            <consortium name="The Broad Institute Genomics Platform"/>
            <consortium name="The Broad Institute Genome Sequencing Center for Infectious Disease"/>
            <person name="Wu L."/>
            <person name="Ma J."/>
        </authorList>
    </citation>
    <scope>NUCLEOTIDE SEQUENCE [LARGE SCALE GENOMIC DNA]</scope>
    <source>
        <strain evidence="6">JCM 17705</strain>
    </source>
</reference>
<evidence type="ECO:0000313" key="6">
    <source>
        <dbReference type="Proteomes" id="UP001500582"/>
    </source>
</evidence>
<feature type="domain" description="HTH araC/xylS-type" evidence="4">
    <location>
        <begin position="201"/>
        <end position="299"/>
    </location>
</feature>
<dbReference type="InterPro" id="IPR037923">
    <property type="entry name" value="HTH-like"/>
</dbReference>
<sequence>MASPANILDTTATGLQAHLSDSDIALRHDAFTQQNFTILQHDGSATDEIPNRPDHYAMVLNLRGSVTRTVGHFRFKADTHSIHMVTPQSLNAYHDATDDLQLYIVLFKKDFLEDGLIRDGMLDNLLDVNPEHPPMCSLSGINLTNIHSLFKKLDHEYNSNQAYHGQMLRLLLIELLYEANRSGNCPEKKVSHPNRQQQLVNRFKKLIDEHFMTLRTVQEYADLLFVTAKHLSEVIKHETGLTPLHLIHNRVYKEATYWLCASELSVKQVADKLNFDTSSHFSRFFKHYSGHNPTDFQRIQCAIL</sequence>
<dbReference type="SUPFAM" id="SSF51215">
    <property type="entry name" value="Regulatory protein AraC"/>
    <property type="match status" value="1"/>
</dbReference>
<dbReference type="SMART" id="SM00342">
    <property type="entry name" value="HTH_ARAC"/>
    <property type="match status" value="1"/>
</dbReference>
<keyword evidence="1" id="KW-0805">Transcription regulation</keyword>
<proteinExistence type="predicted"/>
<dbReference type="InterPro" id="IPR018060">
    <property type="entry name" value="HTH_AraC"/>
</dbReference>
<dbReference type="PANTHER" id="PTHR43280:SF32">
    <property type="entry name" value="TRANSCRIPTIONAL REGULATORY PROTEIN"/>
    <property type="match status" value="1"/>
</dbReference>
<gene>
    <name evidence="5" type="ORF">GCM10023149_35220</name>
</gene>
<evidence type="ECO:0000313" key="5">
    <source>
        <dbReference type="EMBL" id="GAA4330180.1"/>
    </source>
</evidence>
<dbReference type="Pfam" id="PF12833">
    <property type="entry name" value="HTH_18"/>
    <property type="match status" value="1"/>
</dbReference>
<dbReference type="InterPro" id="IPR009057">
    <property type="entry name" value="Homeodomain-like_sf"/>
</dbReference>
<dbReference type="PROSITE" id="PS01124">
    <property type="entry name" value="HTH_ARAC_FAMILY_2"/>
    <property type="match status" value="1"/>
</dbReference>
<keyword evidence="3" id="KW-0804">Transcription</keyword>
<name>A0ABP8GUQ9_9SPHI</name>
<dbReference type="PANTHER" id="PTHR43280">
    <property type="entry name" value="ARAC-FAMILY TRANSCRIPTIONAL REGULATOR"/>
    <property type="match status" value="1"/>
</dbReference>
<comment type="caution">
    <text evidence="5">The sequence shown here is derived from an EMBL/GenBank/DDBJ whole genome shotgun (WGS) entry which is preliminary data.</text>
</comment>
<protein>
    <submittedName>
        <fullName evidence="5">Helix-turn-helix transcriptional regulator</fullName>
    </submittedName>
</protein>
<organism evidence="5 6">
    <name type="scientific">Mucilaginibacter gynuensis</name>
    <dbReference type="NCBI Taxonomy" id="1302236"/>
    <lineage>
        <taxon>Bacteria</taxon>
        <taxon>Pseudomonadati</taxon>
        <taxon>Bacteroidota</taxon>
        <taxon>Sphingobacteriia</taxon>
        <taxon>Sphingobacteriales</taxon>
        <taxon>Sphingobacteriaceae</taxon>
        <taxon>Mucilaginibacter</taxon>
    </lineage>
</organism>